<dbReference type="AlphaFoldDB" id="A0A1G9AMY9"/>
<evidence type="ECO:0000256" key="5">
    <source>
        <dbReference type="HAMAP-Rule" id="MF_00601"/>
    </source>
</evidence>
<keyword evidence="2 5" id="KW-0456">Lyase</keyword>
<comment type="subunit">
    <text evidence="5">The basic unit is a heterodimer which dimerizes to form tetramers. The heterotetramers trimerize; 6 large subunits form a core ring with 6 small subunits projecting outwards.</text>
</comment>
<dbReference type="PANTHER" id="PTHR39330">
    <property type="entry name" value="ETHANOLAMINE AMMONIA-LYASE LIGHT CHAIN"/>
    <property type="match status" value="1"/>
</dbReference>
<dbReference type="OrthoDB" id="114248at2"/>
<dbReference type="RefSeq" id="WP_089679943.1">
    <property type="nucleotide sequence ID" value="NZ_FNFO01000002.1"/>
</dbReference>
<comment type="cofactor">
    <cofactor evidence="5">
        <name>adenosylcob(III)alamin</name>
        <dbReference type="ChEBI" id="CHEBI:18408"/>
    </cofactor>
    <text evidence="5">Binds between the large and small subunits.</text>
</comment>
<gene>
    <name evidence="5" type="primary">eutC</name>
    <name evidence="6" type="ORF">SAMN05421823_102357</name>
</gene>
<evidence type="ECO:0000256" key="2">
    <source>
        <dbReference type="ARBA" id="ARBA00023239"/>
    </source>
</evidence>
<accession>A0A1G9AMY9</accession>
<dbReference type="GO" id="GO:0046336">
    <property type="term" value="P:ethanolamine catabolic process"/>
    <property type="evidence" value="ECO:0007669"/>
    <property type="project" value="UniProtKB-UniRule"/>
</dbReference>
<name>A0A1G9AMY9_9BACT</name>
<dbReference type="EMBL" id="FNFO01000002">
    <property type="protein sequence ID" value="SDK28692.1"/>
    <property type="molecule type" value="Genomic_DNA"/>
</dbReference>
<dbReference type="InterPro" id="IPR042255">
    <property type="entry name" value="EutC_N"/>
</dbReference>
<dbReference type="NCBIfam" id="NF003971">
    <property type="entry name" value="PRK05465.1"/>
    <property type="match status" value="1"/>
</dbReference>
<evidence type="ECO:0000313" key="7">
    <source>
        <dbReference type="Proteomes" id="UP000198510"/>
    </source>
</evidence>
<evidence type="ECO:0000256" key="3">
    <source>
        <dbReference type="ARBA" id="ARBA00023285"/>
    </source>
</evidence>
<dbReference type="Proteomes" id="UP000198510">
    <property type="component" value="Unassembled WGS sequence"/>
</dbReference>
<dbReference type="InterPro" id="IPR009246">
    <property type="entry name" value="EutC"/>
</dbReference>
<dbReference type="UniPathway" id="UPA00560"/>
<organism evidence="6 7">
    <name type="scientific">Catalinimonas alkaloidigena</name>
    <dbReference type="NCBI Taxonomy" id="1075417"/>
    <lineage>
        <taxon>Bacteria</taxon>
        <taxon>Pseudomonadati</taxon>
        <taxon>Bacteroidota</taxon>
        <taxon>Cytophagia</taxon>
        <taxon>Cytophagales</taxon>
        <taxon>Catalimonadaceae</taxon>
        <taxon>Catalinimonas</taxon>
    </lineage>
</organism>
<sequence>MHTEDGWEHLRAFTAARIALGRAGGSLPSTPWLSFQLAHARARDAVWSAFDLKAMRKQLEPLGLSVLSLRSQATDRADYLRRPDLGRKLQETADEALSQCAAPSDVCFVVTDGLSSYAVAENAFPFLETLLPLLIQEGLRVGPLCLVTQGRVAIGDEIAVQLGSRLVVVLIGERPGLSAPNSMGIYFTYQPHPGITDEKRNCISNVRPEGLPPTAAAEKLHYLLREAFRRKLTGLALKDDQELRLR</sequence>
<feature type="binding site" evidence="5">
    <location>
        <position position="173"/>
    </location>
    <ligand>
        <name>adenosylcob(III)alamin</name>
        <dbReference type="ChEBI" id="CHEBI:18408"/>
    </ligand>
</feature>
<keyword evidence="4 5" id="KW-1283">Bacterial microcompartment</keyword>
<comment type="subcellular location">
    <subcellularLocation>
        <location evidence="5">Bacterial microcompartment</location>
    </subcellularLocation>
</comment>
<dbReference type="Gene3D" id="1.10.30.40">
    <property type="entry name" value="Ethanolamine ammonia-lyase light chain (EutC), N-terminal domain"/>
    <property type="match status" value="1"/>
</dbReference>
<dbReference type="STRING" id="1075417.SAMN05421823_102357"/>
<comment type="catalytic activity">
    <reaction evidence="5">
        <text>ethanolamine = acetaldehyde + NH4(+)</text>
        <dbReference type="Rhea" id="RHEA:15313"/>
        <dbReference type="ChEBI" id="CHEBI:15343"/>
        <dbReference type="ChEBI" id="CHEBI:28938"/>
        <dbReference type="ChEBI" id="CHEBI:57603"/>
        <dbReference type="EC" id="4.3.1.7"/>
    </reaction>
</comment>
<keyword evidence="7" id="KW-1185">Reference proteome</keyword>
<evidence type="ECO:0000256" key="4">
    <source>
        <dbReference type="ARBA" id="ARBA00024446"/>
    </source>
</evidence>
<dbReference type="PIRSF" id="PIRSF018982">
    <property type="entry name" value="EutC"/>
    <property type="match status" value="1"/>
</dbReference>
<comment type="function">
    <text evidence="5">Catalyzes the deamination of various vicinal amino-alcohols to oxo compounds. Allows this organism to utilize ethanolamine as the sole source of nitrogen and carbon in the presence of external vitamin B12.</text>
</comment>
<dbReference type="InterPro" id="IPR042251">
    <property type="entry name" value="EutC_C"/>
</dbReference>
<dbReference type="Pfam" id="PF05985">
    <property type="entry name" value="EutC"/>
    <property type="match status" value="1"/>
</dbReference>
<keyword evidence="3 5" id="KW-0170">Cobalt</keyword>
<dbReference type="GO" id="GO:0008851">
    <property type="term" value="F:ethanolamine ammonia-lyase activity"/>
    <property type="evidence" value="ECO:0007669"/>
    <property type="project" value="UniProtKB-UniRule"/>
</dbReference>
<dbReference type="HAMAP" id="MF_00601">
    <property type="entry name" value="EutC"/>
    <property type="match status" value="1"/>
</dbReference>
<evidence type="ECO:0000256" key="1">
    <source>
        <dbReference type="ARBA" id="ARBA00022628"/>
    </source>
</evidence>
<protein>
    <recommendedName>
        <fullName evidence="5">Ethanolamine ammonia-lyase small subunit</fullName>
        <shortName evidence="5">EAL small subunit</shortName>
        <ecNumber evidence="5">4.3.1.7</ecNumber>
    </recommendedName>
</protein>
<keyword evidence="1 5" id="KW-0846">Cobalamin</keyword>
<dbReference type="EC" id="4.3.1.7" evidence="5"/>
<dbReference type="GO" id="GO:0006520">
    <property type="term" value="P:amino acid metabolic process"/>
    <property type="evidence" value="ECO:0007669"/>
    <property type="project" value="InterPro"/>
</dbReference>
<comment type="pathway">
    <text evidence="5">Amine and polyamine degradation; ethanolamine degradation.</text>
</comment>
<proteinExistence type="inferred from homology"/>
<comment type="similarity">
    <text evidence="5">Belongs to the EutC family.</text>
</comment>
<dbReference type="GO" id="GO:0031471">
    <property type="term" value="C:ethanolamine degradation polyhedral organelle"/>
    <property type="evidence" value="ECO:0007669"/>
    <property type="project" value="UniProtKB-UniRule"/>
</dbReference>
<evidence type="ECO:0000313" key="6">
    <source>
        <dbReference type="EMBL" id="SDK28692.1"/>
    </source>
</evidence>
<dbReference type="Gene3D" id="3.40.50.11240">
    <property type="entry name" value="Ethanolamine ammonia-lyase light chain (EutC)"/>
    <property type="match status" value="1"/>
</dbReference>
<dbReference type="GO" id="GO:0031419">
    <property type="term" value="F:cobalamin binding"/>
    <property type="evidence" value="ECO:0007669"/>
    <property type="project" value="UniProtKB-UniRule"/>
</dbReference>
<reference evidence="6 7" key="1">
    <citation type="submission" date="2016-10" db="EMBL/GenBank/DDBJ databases">
        <authorList>
            <person name="de Groot N.N."/>
        </authorList>
    </citation>
    <scope>NUCLEOTIDE SEQUENCE [LARGE SCALE GENOMIC DNA]</scope>
    <source>
        <strain evidence="6 7">DSM 25186</strain>
    </source>
</reference>
<feature type="binding site" evidence="5">
    <location>
        <position position="202"/>
    </location>
    <ligand>
        <name>adenosylcob(III)alamin</name>
        <dbReference type="ChEBI" id="CHEBI:18408"/>
    </ligand>
</feature>
<feature type="binding site" evidence="5">
    <location>
        <position position="152"/>
    </location>
    <ligand>
        <name>adenosylcob(III)alamin</name>
        <dbReference type="ChEBI" id="CHEBI:18408"/>
    </ligand>
</feature>
<dbReference type="PANTHER" id="PTHR39330:SF1">
    <property type="entry name" value="ETHANOLAMINE AMMONIA-LYASE SMALL SUBUNIT"/>
    <property type="match status" value="1"/>
</dbReference>
<dbReference type="GO" id="GO:0009350">
    <property type="term" value="C:ethanolamine ammonia-lyase complex"/>
    <property type="evidence" value="ECO:0007669"/>
    <property type="project" value="UniProtKB-UniRule"/>
</dbReference>